<feature type="region of interest" description="Disordered" evidence="8">
    <location>
        <begin position="560"/>
        <end position="587"/>
    </location>
</feature>
<name>A0A0H2U9Z7_MAGP6</name>
<evidence type="ECO:0000256" key="3">
    <source>
        <dbReference type="ARBA" id="ARBA00022833"/>
    </source>
</evidence>
<dbReference type="PROSITE" id="PS50048">
    <property type="entry name" value="ZN2_CY6_FUNGAL_2"/>
    <property type="match status" value="1"/>
</dbReference>
<dbReference type="PROSITE" id="PS50157">
    <property type="entry name" value="ZINC_FINGER_C2H2_2"/>
    <property type="match status" value="2"/>
</dbReference>
<dbReference type="EMBL" id="GL877017">
    <property type="protein sequence ID" value="KLU92908.1"/>
    <property type="molecule type" value="Genomic_DNA"/>
</dbReference>
<feature type="non-terminal residue" evidence="11">
    <location>
        <position position="848"/>
    </location>
</feature>
<feature type="region of interest" description="Disordered" evidence="8">
    <location>
        <begin position="352"/>
        <end position="381"/>
    </location>
</feature>
<dbReference type="OrthoDB" id="40579at2759"/>
<evidence type="ECO:0000259" key="10">
    <source>
        <dbReference type="PROSITE" id="PS50157"/>
    </source>
</evidence>
<dbReference type="SUPFAM" id="SSF57701">
    <property type="entry name" value="Zn2/Cys6 DNA-binding domain"/>
    <property type="match status" value="1"/>
</dbReference>
<keyword evidence="2 7" id="KW-0863">Zinc-finger</keyword>
<dbReference type="SMART" id="SM00066">
    <property type="entry name" value="GAL4"/>
    <property type="match status" value="1"/>
</dbReference>
<dbReference type="PANTHER" id="PTHR47660:SF2">
    <property type="entry name" value="TRANSCRIPTION FACTOR WITH C2H2 AND ZN(2)-CYS(6) DNA BINDING DOMAIN (EUROFUNG)"/>
    <property type="match status" value="1"/>
</dbReference>
<dbReference type="InterPro" id="IPR036864">
    <property type="entry name" value="Zn2-C6_fun-type_DNA-bd_sf"/>
</dbReference>
<feature type="compositionally biased region" description="Acidic residues" evidence="8">
    <location>
        <begin position="136"/>
        <end position="154"/>
    </location>
</feature>
<dbReference type="Gene3D" id="4.10.240.10">
    <property type="entry name" value="Zn(2)-C6 fungal-type DNA-binding domain"/>
    <property type="match status" value="1"/>
</dbReference>
<dbReference type="SUPFAM" id="SSF57667">
    <property type="entry name" value="beta-beta-alpha zinc fingers"/>
    <property type="match status" value="1"/>
</dbReference>
<protein>
    <submittedName>
        <fullName evidence="11">Uncharacterized protein</fullName>
    </submittedName>
</protein>
<dbReference type="InterPro" id="IPR036236">
    <property type="entry name" value="Znf_C2H2_sf"/>
</dbReference>
<dbReference type="AlphaFoldDB" id="A0A0H2U9Z7"/>
<evidence type="ECO:0000256" key="4">
    <source>
        <dbReference type="ARBA" id="ARBA00023015"/>
    </source>
</evidence>
<evidence type="ECO:0000256" key="6">
    <source>
        <dbReference type="ARBA" id="ARBA00023242"/>
    </source>
</evidence>
<keyword evidence="6" id="KW-0539">Nucleus</keyword>
<dbReference type="PANTHER" id="PTHR47660">
    <property type="entry name" value="TRANSCRIPTION FACTOR WITH C2H2 AND ZN(2)-CYS(6) DNA BINDING DOMAIN (EUROFUNG)-RELATED-RELATED"/>
    <property type="match status" value="1"/>
</dbReference>
<feature type="region of interest" description="Disordered" evidence="8">
    <location>
        <begin position="650"/>
        <end position="674"/>
    </location>
</feature>
<accession>A0A0H2U9Z7</accession>
<evidence type="ECO:0000256" key="1">
    <source>
        <dbReference type="ARBA" id="ARBA00022723"/>
    </source>
</evidence>
<dbReference type="Pfam" id="PF04082">
    <property type="entry name" value="Fungal_trans"/>
    <property type="match status" value="1"/>
</dbReference>
<reference evidence="11" key="1">
    <citation type="submission" date="2010-05" db="EMBL/GenBank/DDBJ databases">
        <title>The Genome Sequence of Magnaporthe poae strain ATCC 64411.</title>
        <authorList>
            <consortium name="The Broad Institute Genome Sequencing Platform"/>
            <consortium name="Broad Institute Genome Sequencing Center for Infectious Disease"/>
            <person name="Ma L.-J."/>
            <person name="Dead R."/>
            <person name="Young S."/>
            <person name="Zeng Q."/>
            <person name="Koehrsen M."/>
            <person name="Alvarado L."/>
            <person name="Berlin A."/>
            <person name="Chapman S.B."/>
            <person name="Chen Z."/>
            <person name="Freedman E."/>
            <person name="Gellesch M."/>
            <person name="Goldberg J."/>
            <person name="Griggs A."/>
            <person name="Gujja S."/>
            <person name="Heilman E.R."/>
            <person name="Heiman D."/>
            <person name="Hepburn T."/>
            <person name="Howarth C."/>
            <person name="Jen D."/>
            <person name="Larson L."/>
            <person name="Mehta T."/>
            <person name="Neiman D."/>
            <person name="Pearson M."/>
            <person name="Roberts A."/>
            <person name="Saif S."/>
            <person name="Shea T."/>
            <person name="Shenoy N."/>
            <person name="Sisk P."/>
            <person name="Stolte C."/>
            <person name="Sykes S."/>
            <person name="Walk T."/>
            <person name="White J."/>
            <person name="Yandava C."/>
            <person name="Haas B."/>
            <person name="Nusbaum C."/>
            <person name="Birren B."/>
        </authorList>
    </citation>
    <scope>NUCLEOTIDE SEQUENCE</scope>
    <source>
        <strain evidence="11">ATCC 64411</strain>
    </source>
</reference>
<feature type="domain" description="Zn(2)-C6 fungal-type" evidence="9">
    <location>
        <begin position="101"/>
        <end position="130"/>
    </location>
</feature>
<feature type="compositionally biased region" description="Low complexity" evidence="8">
    <location>
        <begin position="650"/>
        <end position="669"/>
    </location>
</feature>
<dbReference type="GO" id="GO:0008270">
    <property type="term" value="F:zinc ion binding"/>
    <property type="evidence" value="ECO:0007669"/>
    <property type="project" value="UniProtKB-KW"/>
</dbReference>
<evidence type="ECO:0000256" key="2">
    <source>
        <dbReference type="ARBA" id="ARBA00022771"/>
    </source>
</evidence>
<dbReference type="InterPro" id="IPR013087">
    <property type="entry name" value="Znf_C2H2_type"/>
</dbReference>
<proteinExistence type="predicted"/>
<dbReference type="GO" id="GO:0000981">
    <property type="term" value="F:DNA-binding transcription factor activity, RNA polymerase II-specific"/>
    <property type="evidence" value="ECO:0007669"/>
    <property type="project" value="InterPro"/>
</dbReference>
<evidence type="ECO:0000256" key="5">
    <source>
        <dbReference type="ARBA" id="ARBA00023163"/>
    </source>
</evidence>
<keyword evidence="4" id="KW-0805">Transcription regulation</keyword>
<dbReference type="Pfam" id="PF00172">
    <property type="entry name" value="Zn_clus"/>
    <property type="match status" value="1"/>
</dbReference>
<dbReference type="GO" id="GO:0006351">
    <property type="term" value="P:DNA-templated transcription"/>
    <property type="evidence" value="ECO:0007669"/>
    <property type="project" value="InterPro"/>
</dbReference>
<dbReference type="InterPro" id="IPR007219">
    <property type="entry name" value="XnlR_reg_dom"/>
</dbReference>
<dbReference type="PROSITE" id="PS00028">
    <property type="entry name" value="ZINC_FINGER_C2H2_1"/>
    <property type="match status" value="2"/>
</dbReference>
<keyword evidence="5" id="KW-0804">Transcription</keyword>
<evidence type="ECO:0000256" key="7">
    <source>
        <dbReference type="PROSITE-ProRule" id="PRU00042"/>
    </source>
</evidence>
<dbReference type="InterPro" id="IPR001138">
    <property type="entry name" value="Zn2Cys6_DnaBD"/>
</dbReference>
<dbReference type="CDD" id="cd00067">
    <property type="entry name" value="GAL4"/>
    <property type="match status" value="1"/>
</dbReference>
<dbReference type="GO" id="GO:0003677">
    <property type="term" value="F:DNA binding"/>
    <property type="evidence" value="ECO:0007669"/>
    <property type="project" value="InterPro"/>
</dbReference>
<feature type="domain" description="C2H2-type" evidence="10">
    <location>
        <begin position="51"/>
        <end position="78"/>
    </location>
</feature>
<feature type="region of interest" description="Disordered" evidence="8">
    <location>
        <begin position="135"/>
        <end position="164"/>
    </location>
</feature>
<dbReference type="VEuPathDB" id="FungiDB:MAPG_11856"/>
<dbReference type="Pfam" id="PF00096">
    <property type="entry name" value="zf-C2H2"/>
    <property type="match status" value="2"/>
</dbReference>
<gene>
    <name evidence="11" type="ORF">MAPG_11856</name>
</gene>
<dbReference type="Gene3D" id="3.30.160.60">
    <property type="entry name" value="Classic Zinc Finger"/>
    <property type="match status" value="2"/>
</dbReference>
<feature type="region of interest" description="Disordered" evidence="8">
    <location>
        <begin position="307"/>
        <end position="340"/>
    </location>
</feature>
<evidence type="ECO:0000313" key="11">
    <source>
        <dbReference type="EMBL" id="KLU92908.1"/>
    </source>
</evidence>
<dbReference type="SMART" id="SM00355">
    <property type="entry name" value="ZnF_C2H2"/>
    <property type="match status" value="2"/>
</dbReference>
<evidence type="ECO:0000259" key="9">
    <source>
        <dbReference type="PROSITE" id="PS50048"/>
    </source>
</evidence>
<sequence>MSSTGVAGGGCSTPPPSNETGLFQCGSCKRHYNRLDHLARHIRSHTGSKPHRCSICGKSFSRTDLLRRHVAAHEVRNAKVNNRSRIAAVAAAEVPGRVTRACRPCAVNHVRCTESKPCRRCAQKGLKCVFARADEHDEDDGDGDADSDENDGDDEGPRSDIRPASQETRHLLATPISVAASLQVQPEESMPLLDMSETAARPAVSPSIPLQSSAIADDHQETGNFGASTEAVVPLAAQGILDNELNGFAQPGLPAEFCTPSLADWDFLPGLWSGAGGDALDINQSFPEIGLGDVDLRFLGIAHSTAIAPEDGDARPEHPSSRQPLPAPSPDPAGNPASAASEAFRNHHWRFWPSPRDHGAAEEQNLSLPSGPRDNPSPESHIRLSRTIYPACHLDTSVRDNILTTVIQSCRPENLPKAVAAFPSAELLDALIQHFLASPLPRACSFIHTPTLDPNRKRPELLLAMAAAGAVVTADPTLAKLGYAMQECVRVAVPRLWESDNTLCRNLELTQAYLINLEIGLWSGRGRKVEIAESSLQAILTMIRRDGRFRKSSYAPAKATVLDGPDTEDAGDASDHRSGDTSSSPPEIAWRAWVEQESFKRTAFRIAQHDHDSSMYLLTGPLVSYAELTLPLPCAPALWAAPTAQQWRQQSLQLHHESSSQPSPVVSSSRPPPSPPSIADYLGDLATFQSPRANMAADIAFAKDAFLSCAWSLAWECMQLSALHRSLATADCGGGARGSSCLSSPFIMTSRRDELLRLLAQFRLVLDTNNGSALPSCPSAGSQEGRQDNNDVAAQVHSTMLSMRLELIQMHLHTPFEEAQVFAGMEGPEHARAAYSALAGWAGGADGA</sequence>
<feature type="domain" description="C2H2-type" evidence="10">
    <location>
        <begin position="23"/>
        <end position="50"/>
    </location>
</feature>
<evidence type="ECO:0000256" key="8">
    <source>
        <dbReference type="SAM" id="MobiDB-lite"/>
    </source>
</evidence>
<dbReference type="PROSITE" id="PS00463">
    <property type="entry name" value="ZN2_CY6_FUNGAL_1"/>
    <property type="match status" value="1"/>
</dbReference>
<keyword evidence="1" id="KW-0479">Metal-binding</keyword>
<dbReference type="FunFam" id="3.30.160.60:FF:002343">
    <property type="entry name" value="Zinc finger protein 33A"/>
    <property type="match status" value="1"/>
</dbReference>
<organism evidence="11">
    <name type="scientific">Magnaporthiopsis poae (strain ATCC 64411 / 73-15)</name>
    <name type="common">Kentucky bluegrass fungus</name>
    <name type="synonym">Magnaporthe poae</name>
    <dbReference type="NCBI Taxonomy" id="644358"/>
    <lineage>
        <taxon>Eukaryota</taxon>
        <taxon>Fungi</taxon>
        <taxon>Dikarya</taxon>
        <taxon>Ascomycota</taxon>
        <taxon>Pezizomycotina</taxon>
        <taxon>Sordariomycetes</taxon>
        <taxon>Sordariomycetidae</taxon>
        <taxon>Magnaporthales</taxon>
        <taxon>Magnaporthaceae</taxon>
        <taxon>Magnaporthiopsis</taxon>
    </lineage>
</organism>
<keyword evidence="3" id="KW-0862">Zinc</keyword>
<reference evidence="11" key="2">
    <citation type="submission" date="2011-03" db="EMBL/GenBank/DDBJ databases">
        <title>Annotation of Magnaporthe poae ATCC 64411.</title>
        <authorList>
            <person name="Ma L.-J."/>
            <person name="Dead R."/>
            <person name="Young S.K."/>
            <person name="Zeng Q."/>
            <person name="Gargeya S."/>
            <person name="Fitzgerald M."/>
            <person name="Haas B."/>
            <person name="Abouelleil A."/>
            <person name="Alvarado L."/>
            <person name="Arachchi H.M."/>
            <person name="Berlin A."/>
            <person name="Brown A."/>
            <person name="Chapman S.B."/>
            <person name="Chen Z."/>
            <person name="Dunbar C."/>
            <person name="Freedman E."/>
            <person name="Gearin G."/>
            <person name="Gellesch M."/>
            <person name="Goldberg J."/>
            <person name="Griggs A."/>
            <person name="Gujja S."/>
            <person name="Heiman D."/>
            <person name="Howarth C."/>
            <person name="Larson L."/>
            <person name="Lui A."/>
            <person name="MacDonald P.J.P."/>
            <person name="Mehta T."/>
            <person name="Montmayeur A."/>
            <person name="Murphy C."/>
            <person name="Neiman D."/>
            <person name="Pearson M."/>
            <person name="Priest M."/>
            <person name="Roberts A."/>
            <person name="Saif S."/>
            <person name="Shea T."/>
            <person name="Shenoy N."/>
            <person name="Sisk P."/>
            <person name="Stolte C."/>
            <person name="Sykes S."/>
            <person name="Yandava C."/>
            <person name="Wortman J."/>
            <person name="Nusbaum C."/>
            <person name="Birren B."/>
        </authorList>
    </citation>
    <scope>NUCLEOTIDE SEQUENCE</scope>
    <source>
        <strain evidence="11">ATCC 64411</strain>
    </source>
</reference>